<keyword evidence="7" id="KW-1133">Transmembrane helix</keyword>
<dbReference type="PANTHER" id="PTHR33209">
    <property type="entry name" value="PROTEASE 4"/>
    <property type="match status" value="1"/>
</dbReference>
<evidence type="ECO:0000256" key="3">
    <source>
        <dbReference type="ARBA" id="ARBA00022670"/>
    </source>
</evidence>
<name>A0ABU3QWP3_9GAMM</name>
<keyword evidence="7" id="KW-0812">Transmembrane</keyword>
<evidence type="ECO:0000256" key="2">
    <source>
        <dbReference type="ARBA" id="ARBA00008683"/>
    </source>
</evidence>
<gene>
    <name evidence="9" type="primary">sppA</name>
    <name evidence="9" type="ORF">RT723_02200</name>
</gene>
<dbReference type="Gene3D" id="6.20.330.10">
    <property type="match status" value="1"/>
</dbReference>
<dbReference type="NCBIfam" id="TIGR00705">
    <property type="entry name" value="SppA_67K"/>
    <property type="match status" value="1"/>
</dbReference>
<dbReference type="Gene3D" id="3.90.226.10">
    <property type="entry name" value="2-enoyl-CoA Hydratase, Chain A, domain 1"/>
    <property type="match status" value="3"/>
</dbReference>
<proteinExistence type="inferred from homology"/>
<reference evidence="9 10" key="1">
    <citation type="submission" date="2023-10" db="EMBL/GenBank/DDBJ databases">
        <title>Psychrosphaera aquimaarina strain SW33 isolated from seawater.</title>
        <authorList>
            <person name="Bayburt H."/>
            <person name="Kim J.M."/>
            <person name="Choi B.J."/>
            <person name="Jeon C.O."/>
        </authorList>
    </citation>
    <scope>NUCLEOTIDE SEQUENCE [LARGE SCALE GENOMIC DNA]</scope>
    <source>
        <strain evidence="9 10">KCTC 52743</strain>
    </source>
</reference>
<dbReference type="NCBIfam" id="TIGR00706">
    <property type="entry name" value="SppA_dom"/>
    <property type="match status" value="1"/>
</dbReference>
<dbReference type="RefSeq" id="WP_315945725.1">
    <property type="nucleotide sequence ID" value="NZ_JAWCUA010000001.1"/>
</dbReference>
<dbReference type="InterPro" id="IPR004634">
    <property type="entry name" value="Pept_S49_pIV"/>
</dbReference>
<comment type="caution">
    <text evidence="9">The sequence shown here is derived from an EMBL/GenBank/DDBJ whole genome shotgun (WGS) entry which is preliminary data.</text>
</comment>
<comment type="subcellular location">
    <subcellularLocation>
        <location evidence="1">Membrane</location>
    </subcellularLocation>
</comment>
<feature type="domain" description="Peptidase S49" evidence="8">
    <location>
        <begin position="147"/>
        <end position="266"/>
    </location>
</feature>
<dbReference type="CDD" id="cd07023">
    <property type="entry name" value="S49_Sppa_N_C"/>
    <property type="match status" value="1"/>
</dbReference>
<dbReference type="Proteomes" id="UP001257914">
    <property type="component" value="Unassembled WGS sequence"/>
</dbReference>
<accession>A0ABU3QWP3</accession>
<protein>
    <submittedName>
        <fullName evidence="9">Signal peptide peptidase SppA</fullName>
    </submittedName>
</protein>
<keyword evidence="10" id="KW-1185">Reference proteome</keyword>
<dbReference type="InterPro" id="IPR004635">
    <property type="entry name" value="Pept_S49_SppA"/>
</dbReference>
<evidence type="ECO:0000313" key="9">
    <source>
        <dbReference type="EMBL" id="MDU0111840.1"/>
    </source>
</evidence>
<feature type="transmembrane region" description="Helical" evidence="7">
    <location>
        <begin position="29"/>
        <end position="50"/>
    </location>
</feature>
<dbReference type="InterPro" id="IPR029045">
    <property type="entry name" value="ClpP/crotonase-like_dom_sf"/>
</dbReference>
<keyword evidence="3" id="KW-0645">Protease</keyword>
<keyword evidence="4" id="KW-0378">Hydrolase</keyword>
<evidence type="ECO:0000256" key="1">
    <source>
        <dbReference type="ARBA" id="ARBA00004370"/>
    </source>
</evidence>
<organism evidence="9 10">
    <name type="scientific">Psychrosphaera aquimarina</name>
    <dbReference type="NCBI Taxonomy" id="2044854"/>
    <lineage>
        <taxon>Bacteria</taxon>
        <taxon>Pseudomonadati</taxon>
        <taxon>Pseudomonadota</taxon>
        <taxon>Gammaproteobacteria</taxon>
        <taxon>Alteromonadales</taxon>
        <taxon>Pseudoalteromonadaceae</taxon>
        <taxon>Psychrosphaera</taxon>
    </lineage>
</organism>
<feature type="domain" description="Peptidase S49" evidence="8">
    <location>
        <begin position="395"/>
        <end position="545"/>
    </location>
</feature>
<keyword evidence="6 7" id="KW-0472">Membrane</keyword>
<comment type="similarity">
    <text evidence="2">Belongs to the peptidase S49 family.</text>
</comment>
<evidence type="ECO:0000256" key="5">
    <source>
        <dbReference type="ARBA" id="ARBA00022825"/>
    </source>
</evidence>
<evidence type="ECO:0000256" key="7">
    <source>
        <dbReference type="SAM" id="Phobius"/>
    </source>
</evidence>
<dbReference type="PANTHER" id="PTHR33209:SF1">
    <property type="entry name" value="PEPTIDASE S49 DOMAIN-CONTAINING PROTEIN"/>
    <property type="match status" value="1"/>
</dbReference>
<keyword evidence="5" id="KW-0720">Serine protease</keyword>
<evidence type="ECO:0000313" key="10">
    <source>
        <dbReference type="Proteomes" id="UP001257914"/>
    </source>
</evidence>
<dbReference type="InterPro" id="IPR047272">
    <property type="entry name" value="S49_SppA_C"/>
</dbReference>
<dbReference type="InterPro" id="IPR047217">
    <property type="entry name" value="S49_SppA_67K_type_N"/>
</dbReference>
<dbReference type="CDD" id="cd07018">
    <property type="entry name" value="S49_SppA_67K_type"/>
    <property type="match status" value="1"/>
</dbReference>
<evidence type="ECO:0000256" key="6">
    <source>
        <dbReference type="ARBA" id="ARBA00023136"/>
    </source>
</evidence>
<sequence length="617" mass="68337">MEHQLKKNKNWIKDLFKACWGVLNFTRSAILNILFLIVVVLVIGAIAASGEQPIIVEANSVLKLNLVGEVVEEKTYIDPYSEFMADAMGNNNDSPEVLLTDILASIKSAANDNRINALLLDVSRLRGTGLSKLQEIGHALKQFKQISDKPILVYGDYYSQTQYYLAAHADEIILHPMGAVAIDGFGRYRMYLKSALEKLKVNTHIFRVGTYKSAVEPFLRDDMSEAAKTANQQWLGDLWSEYKSDVSTARQFEQSNFDEQLTGLLAKLKNVNGDLAQFALANSWVDKLMTHQEFEQYVDNQWLNQKNKTINFNDYLSVTSQQFNPIELDKIGIVVAKGTIYNGTRTPGDIGGDSTAKLLKQAREDDQIKAIVLRVDSPGGSAFASEVIRNEIEAIKQAGKPIIVSMSSMAASGGYWISASTDEIWASTTTITGSIGIFGMLTTFEDTLTTLGVTTDGVGTTEMAGFSPTRALNPAMGQVIQTAIEHGYDQFIGLVAQERNMSKSEVDNIAQGRVWSGKKAFELGLVDKLGFYQDAIESAADHAGLSDYQVTVVKKQLTPYQVFINDLFATYAPQITVNKNNSPMMDVFNSIMKETKTWAQLNDPVGMYLYCYECDIN</sequence>
<dbReference type="SUPFAM" id="SSF52096">
    <property type="entry name" value="ClpP/crotonase"/>
    <property type="match status" value="2"/>
</dbReference>
<dbReference type="EMBL" id="JAWCUA010000001">
    <property type="protein sequence ID" value="MDU0111840.1"/>
    <property type="molecule type" value="Genomic_DNA"/>
</dbReference>
<dbReference type="PIRSF" id="PIRSF001217">
    <property type="entry name" value="Protease_4_SppA"/>
    <property type="match status" value="1"/>
</dbReference>
<dbReference type="Pfam" id="PF01343">
    <property type="entry name" value="Peptidase_S49"/>
    <property type="match status" value="2"/>
</dbReference>
<evidence type="ECO:0000256" key="4">
    <source>
        <dbReference type="ARBA" id="ARBA00022801"/>
    </source>
</evidence>
<evidence type="ECO:0000259" key="8">
    <source>
        <dbReference type="Pfam" id="PF01343"/>
    </source>
</evidence>
<dbReference type="InterPro" id="IPR002142">
    <property type="entry name" value="Peptidase_S49"/>
</dbReference>